<keyword evidence="5" id="KW-0808">Transferase</keyword>
<evidence type="ECO:0000256" key="1">
    <source>
        <dbReference type="ARBA" id="ARBA00000900"/>
    </source>
</evidence>
<organism evidence="12 13">
    <name type="scientific">Vitis vinifera</name>
    <name type="common">Grape</name>
    <dbReference type="NCBI Taxonomy" id="29760"/>
    <lineage>
        <taxon>Eukaryota</taxon>
        <taxon>Viridiplantae</taxon>
        <taxon>Streptophyta</taxon>
        <taxon>Embryophyta</taxon>
        <taxon>Tracheophyta</taxon>
        <taxon>Spermatophyta</taxon>
        <taxon>Magnoliopsida</taxon>
        <taxon>eudicotyledons</taxon>
        <taxon>Gunneridae</taxon>
        <taxon>Pentapetalae</taxon>
        <taxon>rosids</taxon>
        <taxon>Vitales</taxon>
        <taxon>Vitaceae</taxon>
        <taxon>Viteae</taxon>
        <taxon>Vitis</taxon>
    </lineage>
</organism>
<evidence type="ECO:0000256" key="8">
    <source>
        <dbReference type="ARBA" id="ARBA00022989"/>
    </source>
</evidence>
<sequence length="387" mass="43501">MRDGYGVGVWKAIGNGGSPLYGFVLRIVLLLVVAWMTLLIFNSALIVVPISLGRALFNGIPLLPITHGIKCNDLYSFIIGSYVIWTALAGVRYSIEHIKTRRAVVLLSQMWKWCVIVIKSSVLLSIWIFVIPVLIGLLFELLVIVPMRVPVDESPVFLLYQDWALDSSFLRSGLDCLIILASSTWLLGVGLGKYYFYPLEVGNKILLMGDEKLCWNALKMNSCVVNQGMFESKGQKVEALKRIFHAILGPLGAKGDCVPNHNEAADSPVCSLRFSQRVFPVLGYPLVVNSAVYRFAWLGCLCFSLLCFCAKRFHVWFTNLHNSIRDDRYLIGRRLHNYGEDTEGKQNEVEDIPSETQSANLHGTALIRHDREADIGMRLRRANRHDA</sequence>
<name>A0A438EPZ3_VITVI</name>
<evidence type="ECO:0000256" key="2">
    <source>
        <dbReference type="ARBA" id="ARBA00004141"/>
    </source>
</evidence>
<dbReference type="Proteomes" id="UP000288805">
    <property type="component" value="Unassembled WGS sequence"/>
</dbReference>
<dbReference type="GO" id="GO:0016874">
    <property type="term" value="F:ligase activity"/>
    <property type="evidence" value="ECO:0007669"/>
    <property type="project" value="UniProtKB-KW"/>
</dbReference>
<feature type="transmembrane region" description="Helical" evidence="10">
    <location>
        <begin position="115"/>
        <end position="139"/>
    </location>
</feature>
<evidence type="ECO:0000256" key="9">
    <source>
        <dbReference type="ARBA" id="ARBA00023136"/>
    </source>
</evidence>
<dbReference type="EMBL" id="QGNW01001220">
    <property type="protein sequence ID" value="RVW49794.1"/>
    <property type="molecule type" value="Genomic_DNA"/>
</dbReference>
<comment type="subcellular location">
    <subcellularLocation>
        <location evidence="2">Membrane</location>
        <topology evidence="2">Multi-pass membrane protein</topology>
    </subcellularLocation>
</comment>
<keyword evidence="9 10" id="KW-0472">Membrane</keyword>
<feature type="domain" description="E3 ubiquitin-protein ligase MARCHF6-like C-terminal" evidence="11">
    <location>
        <begin position="106"/>
        <end position="165"/>
    </location>
</feature>
<protein>
    <recommendedName>
        <fullName evidence="4">RING-type E3 ubiquitin transferase</fullName>
        <ecNumber evidence="4">2.3.2.27</ecNumber>
    </recommendedName>
</protein>
<keyword evidence="7" id="KW-0833">Ubl conjugation pathway</keyword>
<dbReference type="Pfam" id="PF23113">
    <property type="entry name" value="MARCHF6_C"/>
    <property type="match status" value="1"/>
</dbReference>
<accession>A0A438EPZ3</accession>
<comment type="caution">
    <text evidence="12">The sequence shown here is derived from an EMBL/GenBank/DDBJ whole genome shotgun (WGS) entry which is preliminary data.</text>
</comment>
<evidence type="ECO:0000256" key="4">
    <source>
        <dbReference type="ARBA" id="ARBA00012483"/>
    </source>
</evidence>
<evidence type="ECO:0000313" key="13">
    <source>
        <dbReference type="Proteomes" id="UP000288805"/>
    </source>
</evidence>
<comment type="catalytic activity">
    <reaction evidence="1">
        <text>S-ubiquitinyl-[E2 ubiquitin-conjugating enzyme]-L-cysteine + [acceptor protein]-L-lysine = [E2 ubiquitin-conjugating enzyme]-L-cysteine + N(6)-ubiquitinyl-[acceptor protein]-L-lysine.</text>
        <dbReference type="EC" id="2.3.2.27"/>
    </reaction>
</comment>
<dbReference type="PANTHER" id="PTHR13145">
    <property type="entry name" value="SSM4 PROTEIN"/>
    <property type="match status" value="1"/>
</dbReference>
<keyword evidence="6 10" id="KW-0812">Transmembrane</keyword>
<comment type="pathway">
    <text evidence="3">Protein modification; protein ubiquitination.</text>
</comment>
<evidence type="ECO:0000256" key="10">
    <source>
        <dbReference type="SAM" id="Phobius"/>
    </source>
</evidence>
<evidence type="ECO:0000256" key="5">
    <source>
        <dbReference type="ARBA" id="ARBA00022679"/>
    </source>
</evidence>
<dbReference type="GO" id="GO:0016020">
    <property type="term" value="C:membrane"/>
    <property type="evidence" value="ECO:0007669"/>
    <property type="project" value="UniProtKB-SubCell"/>
</dbReference>
<proteinExistence type="predicted"/>
<evidence type="ECO:0000256" key="6">
    <source>
        <dbReference type="ARBA" id="ARBA00022692"/>
    </source>
</evidence>
<gene>
    <name evidence="12" type="primary">SUD1_6</name>
    <name evidence="12" type="ORF">CK203_069893</name>
</gene>
<dbReference type="GO" id="GO:0061630">
    <property type="term" value="F:ubiquitin protein ligase activity"/>
    <property type="evidence" value="ECO:0007669"/>
    <property type="project" value="UniProtKB-EC"/>
</dbReference>
<dbReference type="EC" id="2.3.2.27" evidence="4"/>
<dbReference type="PANTHER" id="PTHR13145:SF0">
    <property type="entry name" value="E3 UBIQUITIN-PROTEIN LIGASE MARCHF6"/>
    <property type="match status" value="1"/>
</dbReference>
<evidence type="ECO:0000256" key="7">
    <source>
        <dbReference type="ARBA" id="ARBA00022786"/>
    </source>
</evidence>
<feature type="transmembrane region" description="Helical" evidence="10">
    <location>
        <begin position="74"/>
        <end position="95"/>
    </location>
</feature>
<keyword evidence="8 10" id="KW-1133">Transmembrane helix</keyword>
<feature type="transmembrane region" description="Helical" evidence="10">
    <location>
        <begin position="20"/>
        <end position="53"/>
    </location>
</feature>
<reference evidence="12 13" key="1">
    <citation type="journal article" date="2018" name="PLoS Genet.">
        <title>Population sequencing reveals clonal diversity and ancestral inbreeding in the grapevine cultivar Chardonnay.</title>
        <authorList>
            <person name="Roach M.J."/>
            <person name="Johnson D.L."/>
            <person name="Bohlmann J."/>
            <person name="van Vuuren H.J."/>
            <person name="Jones S.J."/>
            <person name="Pretorius I.S."/>
            <person name="Schmidt S.A."/>
            <person name="Borneman A.R."/>
        </authorList>
    </citation>
    <scope>NUCLEOTIDE SEQUENCE [LARGE SCALE GENOMIC DNA]</scope>
    <source>
        <strain evidence="13">cv. Chardonnay</strain>
        <tissue evidence="12">Leaf</tissue>
    </source>
</reference>
<dbReference type="InterPro" id="IPR056521">
    <property type="entry name" value="MARCHF6-like_C"/>
</dbReference>
<keyword evidence="12" id="KW-0436">Ligase</keyword>
<evidence type="ECO:0000313" key="12">
    <source>
        <dbReference type="EMBL" id="RVW49794.1"/>
    </source>
</evidence>
<evidence type="ECO:0000259" key="11">
    <source>
        <dbReference type="Pfam" id="PF23113"/>
    </source>
</evidence>
<dbReference type="AlphaFoldDB" id="A0A438EPZ3"/>
<evidence type="ECO:0000256" key="3">
    <source>
        <dbReference type="ARBA" id="ARBA00004906"/>
    </source>
</evidence>